<gene>
    <name evidence="12" type="ORF">IAR55_002120</name>
</gene>
<dbReference type="GO" id="GO:0046872">
    <property type="term" value="F:metal ion binding"/>
    <property type="evidence" value="ECO:0007669"/>
    <property type="project" value="UniProtKB-KW"/>
</dbReference>
<sequence>MQYNGPLPPLSTPYGAQYPPPPLSHDQQYPIYHPSSSYNPDGQPQQYLPGPSTPSSSNPSYHQHNRHPQPSDHPQHAPALDSYLPQHGSSPYTSHQPYSHPQYVTPPPAAATVEAVPPPTPKVDYAPPVFQTFQERKRAKELAIRAQNGTSSSPTPFVPPSVHINTAPTPPPRMYSGSSVSPLSPPPASTVAMMGQPSPLGGPPPPPPARSRSPSTRSISPVPGGPSSPAYPPPSSSRPLPPPRGQSPAVMIPPLPPPRGITPVPTPISTVFTPRSSGPPSPFTPARKSSLVQTPVTTPTLSSPAATAIAIQANLERSDTISSIKSLDRGMGFNSSPGRRPLPKPPVGVNSSKSLDRGIPSGIGIGVGTSAAVGMGIGMGEGFRKGMSRNQPSVVDEMGEETLVNGVSAIDLGGGRSRPVTPSTPSRPSSTSPQPPAPSAPSIILPGGTPQSDPKSPATFNPRPAINVPDSDSSSVASTDEEAANGATPRAKKRNGGPSSPGIQFSGLPVISVSSSDTADEDSTGEISFTVPSINVGESDAPPTINLPTTPAYPSAGPSRPTRAEQTGSGIICSGCDYPIIGRIVNAMNQRWHPQCFMCAQCGELLEHVSSYEWQGKAYCHLDYHDKFAHRCHHCKTPIVEPRFVTLNDPVLGQRYYHELHFFCSECGDPFLDPSQSSAPGTESQKPHAPSQASHLHNGNVGVEEEEDEGETNAFVIHKGHPYCEKCHLRLHKPKCKACNLPIPDMAINAMGANWHKECFVCCQCRDEFANNLFFPKEGKAFCTLCYEDLIASDR</sequence>
<feature type="region of interest" description="Disordered" evidence="10">
    <location>
        <begin position="330"/>
        <end position="359"/>
    </location>
</feature>
<feature type="domain" description="LIM zinc-binding" evidence="11">
    <location>
        <begin position="571"/>
        <end position="630"/>
    </location>
</feature>
<evidence type="ECO:0000256" key="10">
    <source>
        <dbReference type="SAM" id="MobiDB-lite"/>
    </source>
</evidence>
<feature type="compositionally biased region" description="Pro residues" evidence="10">
    <location>
        <begin position="223"/>
        <end position="266"/>
    </location>
</feature>
<evidence type="ECO:0000256" key="2">
    <source>
        <dbReference type="ARBA" id="ARBA00004496"/>
    </source>
</evidence>
<dbReference type="InterPro" id="IPR001781">
    <property type="entry name" value="Znf_LIM"/>
</dbReference>
<keyword evidence="13" id="KW-1185">Reference proteome</keyword>
<feature type="domain" description="LIM zinc-binding" evidence="11">
    <location>
        <begin position="734"/>
        <end position="793"/>
    </location>
</feature>
<dbReference type="CDD" id="cd08368">
    <property type="entry name" value="LIM"/>
    <property type="match status" value="3"/>
</dbReference>
<feature type="compositionally biased region" description="Low complexity" evidence="10">
    <location>
        <begin position="289"/>
        <end position="300"/>
    </location>
</feature>
<dbReference type="PROSITE" id="PS00478">
    <property type="entry name" value="LIM_DOMAIN_1"/>
    <property type="match status" value="2"/>
</dbReference>
<feature type="region of interest" description="Disordered" evidence="10">
    <location>
        <begin position="675"/>
        <end position="696"/>
    </location>
</feature>
<keyword evidence="5" id="KW-0677">Repeat</keyword>
<evidence type="ECO:0000256" key="9">
    <source>
        <dbReference type="PROSITE-ProRule" id="PRU00125"/>
    </source>
</evidence>
<dbReference type="FunFam" id="2.10.110.10:FF:000008">
    <property type="entry name" value="Paxillin isoform 1"/>
    <property type="match status" value="1"/>
</dbReference>
<feature type="region of interest" description="Disordered" evidence="10">
    <location>
        <begin position="1"/>
        <end position="300"/>
    </location>
</feature>
<feature type="compositionally biased region" description="Polar residues" evidence="10">
    <location>
        <begin position="87"/>
        <end position="99"/>
    </location>
</feature>
<evidence type="ECO:0000313" key="13">
    <source>
        <dbReference type="Proteomes" id="UP001388673"/>
    </source>
</evidence>
<dbReference type="GO" id="GO:0030695">
    <property type="term" value="F:GTPase regulator activity"/>
    <property type="evidence" value="ECO:0007669"/>
    <property type="project" value="UniProtKB-ARBA"/>
</dbReference>
<dbReference type="GeneID" id="92179379"/>
<dbReference type="GO" id="GO:0005634">
    <property type="term" value="C:nucleus"/>
    <property type="evidence" value="ECO:0007669"/>
    <property type="project" value="TreeGrafter"/>
</dbReference>
<dbReference type="GO" id="GO:0003712">
    <property type="term" value="F:transcription coregulator activity"/>
    <property type="evidence" value="ECO:0007669"/>
    <property type="project" value="TreeGrafter"/>
</dbReference>
<feature type="compositionally biased region" description="Low complexity" evidence="10">
    <location>
        <begin position="417"/>
        <end position="432"/>
    </location>
</feature>
<dbReference type="PANTHER" id="PTHR24205:SF16">
    <property type="entry name" value="GH01042P-RELATED"/>
    <property type="match status" value="1"/>
</dbReference>
<feature type="region of interest" description="Disordered" evidence="10">
    <location>
        <begin position="407"/>
        <end position="508"/>
    </location>
</feature>
<dbReference type="PROSITE" id="PS50023">
    <property type="entry name" value="LIM_DOMAIN_2"/>
    <property type="match status" value="2"/>
</dbReference>
<reference evidence="12 13" key="1">
    <citation type="journal article" date="2024" name="bioRxiv">
        <title>Comparative genomics of Cryptococcus and Kwoniella reveals pathogenesis evolution and contrasting karyotype dynamics via intercentromeric recombination or chromosome fusion.</title>
        <authorList>
            <person name="Coelho M.A."/>
            <person name="David-Palma M."/>
            <person name="Shea T."/>
            <person name="Bowers K."/>
            <person name="McGinley-Smith S."/>
            <person name="Mohammad A.W."/>
            <person name="Gnirke A."/>
            <person name="Yurkov A.M."/>
            <person name="Nowrousian M."/>
            <person name="Sun S."/>
            <person name="Cuomo C.A."/>
            <person name="Heitman J."/>
        </authorList>
    </citation>
    <scope>NUCLEOTIDE SEQUENCE [LARGE SCALE GENOMIC DNA]</scope>
    <source>
        <strain evidence="12 13">CBS 13917</strain>
    </source>
</reference>
<feature type="compositionally biased region" description="Low complexity" evidence="10">
    <location>
        <begin position="49"/>
        <end position="60"/>
    </location>
</feature>
<dbReference type="SUPFAM" id="SSF57716">
    <property type="entry name" value="Glucocorticoid receptor-like (DNA-binding domain)"/>
    <property type="match status" value="4"/>
</dbReference>
<keyword evidence="3" id="KW-0963">Cytoplasm</keyword>
<dbReference type="PANTHER" id="PTHR24205">
    <property type="entry name" value="FOUR AND A HALF LIM DOMAINS PROTEIN"/>
    <property type="match status" value="1"/>
</dbReference>
<feature type="compositionally biased region" description="Low complexity" evidence="10">
    <location>
        <begin position="210"/>
        <end position="222"/>
    </location>
</feature>
<keyword evidence="6 9" id="KW-0862">Zinc</keyword>
<evidence type="ECO:0000256" key="8">
    <source>
        <dbReference type="ARBA" id="ARBA00023038"/>
    </source>
</evidence>
<feature type="compositionally biased region" description="Basic and acidic residues" evidence="10">
    <location>
        <begin position="134"/>
        <end position="143"/>
    </location>
</feature>
<dbReference type="KEGG" id="kne:92179379"/>
<proteinExistence type="predicted"/>
<dbReference type="Gene3D" id="2.10.110.10">
    <property type="entry name" value="Cysteine Rich Protein"/>
    <property type="match status" value="3"/>
</dbReference>
<evidence type="ECO:0000313" key="12">
    <source>
        <dbReference type="EMBL" id="KAK8861301.1"/>
    </source>
</evidence>
<dbReference type="EMBL" id="JBCAWK010000004">
    <property type="protein sequence ID" value="KAK8861301.1"/>
    <property type="molecule type" value="Genomic_DNA"/>
</dbReference>
<dbReference type="SMART" id="SM00132">
    <property type="entry name" value="LIM"/>
    <property type="match status" value="3"/>
</dbReference>
<feature type="compositionally biased region" description="Polar residues" evidence="10">
    <location>
        <begin position="675"/>
        <end position="684"/>
    </location>
</feature>
<keyword evidence="7" id="KW-0965">Cell junction</keyword>
<evidence type="ECO:0000256" key="4">
    <source>
        <dbReference type="ARBA" id="ARBA00022723"/>
    </source>
</evidence>
<protein>
    <recommendedName>
        <fullName evidence="11">LIM zinc-binding domain-containing protein</fullName>
    </recommendedName>
</protein>
<evidence type="ECO:0000259" key="11">
    <source>
        <dbReference type="PROSITE" id="PS50023"/>
    </source>
</evidence>
<organism evidence="12 13">
    <name type="scientific">Kwoniella newhampshirensis</name>
    <dbReference type="NCBI Taxonomy" id="1651941"/>
    <lineage>
        <taxon>Eukaryota</taxon>
        <taxon>Fungi</taxon>
        <taxon>Dikarya</taxon>
        <taxon>Basidiomycota</taxon>
        <taxon>Agaricomycotina</taxon>
        <taxon>Tremellomycetes</taxon>
        <taxon>Tremellales</taxon>
        <taxon>Cryptococcaceae</taxon>
        <taxon>Kwoniella</taxon>
    </lineage>
</organism>
<dbReference type="FunFam" id="2.10.110.10:FF:000135">
    <property type="entry name" value="LIM domain-containing protein, putative"/>
    <property type="match status" value="1"/>
</dbReference>
<name>A0AAW0YYM4_9TREE</name>
<feature type="compositionally biased region" description="Pro residues" evidence="10">
    <location>
        <begin position="1"/>
        <end position="11"/>
    </location>
</feature>
<evidence type="ECO:0000256" key="1">
    <source>
        <dbReference type="ARBA" id="ARBA00004282"/>
    </source>
</evidence>
<dbReference type="Pfam" id="PF00412">
    <property type="entry name" value="LIM"/>
    <property type="match status" value="2"/>
</dbReference>
<comment type="caution">
    <text evidence="12">The sequence shown here is derived from an EMBL/GenBank/DDBJ whole genome shotgun (WGS) entry which is preliminary data.</text>
</comment>
<dbReference type="Proteomes" id="UP001388673">
    <property type="component" value="Unassembled WGS sequence"/>
</dbReference>
<evidence type="ECO:0000256" key="6">
    <source>
        <dbReference type="ARBA" id="ARBA00022833"/>
    </source>
</evidence>
<evidence type="ECO:0000256" key="3">
    <source>
        <dbReference type="ARBA" id="ARBA00022490"/>
    </source>
</evidence>
<comment type="subcellular location">
    <subcellularLocation>
        <location evidence="1">Cell junction</location>
    </subcellularLocation>
    <subcellularLocation>
        <location evidence="2">Cytoplasm</location>
    </subcellularLocation>
</comment>
<accession>A0AAW0YYM4</accession>
<feature type="compositionally biased region" description="Pro residues" evidence="10">
    <location>
        <begin position="200"/>
        <end position="209"/>
    </location>
</feature>
<dbReference type="RefSeq" id="XP_066803926.1">
    <property type="nucleotide sequence ID" value="XM_066945237.1"/>
</dbReference>
<dbReference type="GO" id="GO:0005737">
    <property type="term" value="C:cytoplasm"/>
    <property type="evidence" value="ECO:0007669"/>
    <property type="project" value="UniProtKB-SubCell"/>
</dbReference>
<evidence type="ECO:0000256" key="7">
    <source>
        <dbReference type="ARBA" id="ARBA00022949"/>
    </source>
</evidence>
<dbReference type="AlphaFoldDB" id="A0AAW0YYM4"/>
<keyword evidence="4 9" id="KW-0479">Metal-binding</keyword>
<evidence type="ECO:0000256" key="5">
    <source>
        <dbReference type="ARBA" id="ARBA00022737"/>
    </source>
</evidence>
<keyword evidence="8 9" id="KW-0440">LIM domain</keyword>
<feature type="compositionally biased region" description="Polar residues" evidence="10">
    <location>
        <begin position="34"/>
        <end position="46"/>
    </location>
</feature>